<dbReference type="GO" id="GO:0016042">
    <property type="term" value="P:lipid catabolic process"/>
    <property type="evidence" value="ECO:0007669"/>
    <property type="project" value="InterPro"/>
</dbReference>
<accession>A0A2I0A9G2</accession>
<dbReference type="InterPro" id="IPR002921">
    <property type="entry name" value="Fungal_lipase-type"/>
</dbReference>
<dbReference type="Pfam" id="PF01764">
    <property type="entry name" value="Lipase_3"/>
    <property type="match status" value="1"/>
</dbReference>
<evidence type="ECO:0008006" key="6">
    <source>
        <dbReference type="Google" id="ProtNLM"/>
    </source>
</evidence>
<gene>
    <name evidence="4" type="ORF">AXF42_Ash014114</name>
</gene>
<reference evidence="4 5" key="1">
    <citation type="journal article" date="2017" name="Nature">
        <title>The Apostasia genome and the evolution of orchids.</title>
        <authorList>
            <person name="Zhang G.Q."/>
            <person name="Liu K.W."/>
            <person name="Li Z."/>
            <person name="Lohaus R."/>
            <person name="Hsiao Y.Y."/>
            <person name="Niu S.C."/>
            <person name="Wang J.Y."/>
            <person name="Lin Y.C."/>
            <person name="Xu Q."/>
            <person name="Chen L.J."/>
            <person name="Yoshida K."/>
            <person name="Fujiwara S."/>
            <person name="Wang Z.W."/>
            <person name="Zhang Y.Q."/>
            <person name="Mitsuda N."/>
            <person name="Wang M."/>
            <person name="Liu G.H."/>
            <person name="Pecoraro L."/>
            <person name="Huang H.X."/>
            <person name="Xiao X.J."/>
            <person name="Lin M."/>
            <person name="Wu X.Y."/>
            <person name="Wu W.L."/>
            <person name="Chen Y.Y."/>
            <person name="Chang S.B."/>
            <person name="Sakamoto S."/>
            <person name="Ohme-Takagi M."/>
            <person name="Yagi M."/>
            <person name="Zeng S.J."/>
            <person name="Shen C.Y."/>
            <person name="Yeh C.M."/>
            <person name="Luo Y.B."/>
            <person name="Tsai W.C."/>
            <person name="Van de Peer Y."/>
            <person name="Liu Z.J."/>
        </authorList>
    </citation>
    <scope>NUCLEOTIDE SEQUENCE [LARGE SCALE GENOMIC DNA]</scope>
    <source>
        <strain evidence="5">cv. Shenzhen</strain>
        <tissue evidence="4">Stem</tissue>
    </source>
</reference>
<keyword evidence="1" id="KW-1133">Transmembrane helix</keyword>
<dbReference type="InterPro" id="IPR005592">
    <property type="entry name" value="Mono/diacylglycerol_lipase_N"/>
</dbReference>
<sequence length="467" mass="51890">MQNLFEELHLPFAIAAAAACCGCLECVVCAACARWAWRRCSHAGAHDSASWPPAPITDFTHVPRACRAILAAYEDDLSRPRWAPSPGGYRMDPAAVVRRTSYADTAGRCPPYILYLDRANAELFIAVRGLNPGRGADYRLLLDNRPDPQPFDGGYVHRGILKAAVWLLNREADTLRRIIAEMGSNSCRVVIAGHSLGAGVAALVAAVMVNYLDRFGGIERERVRCYAVAPARCMSLNLAVKYADVINSVVLQDDFLLRTSTPLEDIFGSIFCLPCLMVLVCLRDTFVPEDKMLKDPKRLYAPGRLYHIIDRKSCSCGRMDPQVRTAVPVEGRFERIVLSCNAASDHSLIWVERQAQKALEMMMVMEGQQRQVIMSPPKQQTIEGEQSLEKELKVALEKTALLSKHDNSIAICNENSSTETYIPIKLENDETSSSADSKSDWDDLVEKLLISEVETSDLESQLDHSER</sequence>
<keyword evidence="1" id="KW-0812">Transmembrane</keyword>
<keyword evidence="1" id="KW-0472">Membrane</keyword>
<evidence type="ECO:0000313" key="4">
    <source>
        <dbReference type="EMBL" id="PKA52177.1"/>
    </source>
</evidence>
<dbReference type="Pfam" id="PF03893">
    <property type="entry name" value="Lipase3_N"/>
    <property type="match status" value="1"/>
</dbReference>
<feature type="domain" description="Mono-/di-acylglycerol lipase N-terminal" evidence="3">
    <location>
        <begin position="24"/>
        <end position="90"/>
    </location>
</feature>
<dbReference type="SUPFAM" id="SSF53474">
    <property type="entry name" value="alpha/beta-Hydrolases"/>
    <property type="match status" value="1"/>
</dbReference>
<organism evidence="4 5">
    <name type="scientific">Apostasia shenzhenica</name>
    <dbReference type="NCBI Taxonomy" id="1088818"/>
    <lineage>
        <taxon>Eukaryota</taxon>
        <taxon>Viridiplantae</taxon>
        <taxon>Streptophyta</taxon>
        <taxon>Embryophyta</taxon>
        <taxon>Tracheophyta</taxon>
        <taxon>Spermatophyta</taxon>
        <taxon>Magnoliopsida</taxon>
        <taxon>Liliopsida</taxon>
        <taxon>Asparagales</taxon>
        <taxon>Orchidaceae</taxon>
        <taxon>Apostasioideae</taxon>
        <taxon>Apostasia</taxon>
    </lineage>
</organism>
<dbReference type="EMBL" id="KZ452009">
    <property type="protein sequence ID" value="PKA52177.1"/>
    <property type="molecule type" value="Genomic_DNA"/>
</dbReference>
<evidence type="ECO:0000256" key="1">
    <source>
        <dbReference type="SAM" id="Phobius"/>
    </source>
</evidence>
<evidence type="ECO:0000313" key="5">
    <source>
        <dbReference type="Proteomes" id="UP000236161"/>
    </source>
</evidence>
<dbReference type="PANTHER" id="PTHR46398:SF8">
    <property type="entry name" value="FUNGAL LIPASE-LIKE DOMAIN-CONTAINING PROTEIN"/>
    <property type="match status" value="1"/>
</dbReference>
<evidence type="ECO:0000259" key="3">
    <source>
        <dbReference type="Pfam" id="PF03893"/>
    </source>
</evidence>
<feature type="transmembrane region" description="Helical" evidence="1">
    <location>
        <begin position="12"/>
        <end position="33"/>
    </location>
</feature>
<feature type="transmembrane region" description="Helical" evidence="1">
    <location>
        <begin position="189"/>
        <end position="212"/>
    </location>
</feature>
<evidence type="ECO:0000259" key="2">
    <source>
        <dbReference type="Pfam" id="PF01764"/>
    </source>
</evidence>
<dbReference type="Gene3D" id="3.40.50.1820">
    <property type="entry name" value="alpha/beta hydrolase"/>
    <property type="match status" value="1"/>
</dbReference>
<dbReference type="PANTHER" id="PTHR46398">
    <property type="entry name" value="ALPHA/BETA-HYDROLASES SUPERFAMILY PROTEIN"/>
    <property type="match status" value="1"/>
</dbReference>
<dbReference type="OrthoDB" id="438440at2759"/>
<name>A0A2I0A9G2_9ASPA</name>
<feature type="domain" description="Fungal lipase-type" evidence="2">
    <location>
        <begin position="125"/>
        <end position="260"/>
    </location>
</feature>
<dbReference type="Proteomes" id="UP000236161">
    <property type="component" value="Unassembled WGS sequence"/>
</dbReference>
<proteinExistence type="predicted"/>
<protein>
    <recommendedName>
        <fullName evidence="6">Fungal lipase-like domain-containing protein</fullName>
    </recommendedName>
</protein>
<dbReference type="AlphaFoldDB" id="A0A2I0A9G2"/>
<dbReference type="InterPro" id="IPR029058">
    <property type="entry name" value="AB_hydrolase_fold"/>
</dbReference>
<keyword evidence="5" id="KW-1185">Reference proteome</keyword>